<dbReference type="Gene3D" id="1.25.40.180">
    <property type="match status" value="2"/>
</dbReference>
<organism evidence="7 8">
    <name type="scientific">Morella rubra</name>
    <name type="common">Chinese bayberry</name>
    <dbReference type="NCBI Taxonomy" id="262757"/>
    <lineage>
        <taxon>Eukaryota</taxon>
        <taxon>Viridiplantae</taxon>
        <taxon>Streptophyta</taxon>
        <taxon>Embryophyta</taxon>
        <taxon>Tracheophyta</taxon>
        <taxon>Spermatophyta</taxon>
        <taxon>Magnoliopsida</taxon>
        <taxon>eudicotyledons</taxon>
        <taxon>Gunneridae</taxon>
        <taxon>Pentapetalae</taxon>
        <taxon>rosids</taxon>
        <taxon>fabids</taxon>
        <taxon>Fagales</taxon>
        <taxon>Myricaceae</taxon>
        <taxon>Morella</taxon>
    </lineage>
</organism>
<evidence type="ECO:0000256" key="5">
    <source>
        <dbReference type="SAM" id="MobiDB-lite"/>
    </source>
</evidence>
<feature type="compositionally biased region" description="Low complexity" evidence="5">
    <location>
        <begin position="19"/>
        <end position="34"/>
    </location>
</feature>
<reference evidence="7 8" key="1">
    <citation type="journal article" date="2019" name="Plant Biotechnol. J.">
        <title>The red bayberry genome and genetic basis of sex determination.</title>
        <authorList>
            <person name="Jia H.M."/>
            <person name="Jia H.J."/>
            <person name="Cai Q.L."/>
            <person name="Wang Y."/>
            <person name="Zhao H.B."/>
            <person name="Yang W.F."/>
            <person name="Wang G.Y."/>
            <person name="Li Y.H."/>
            <person name="Zhan D.L."/>
            <person name="Shen Y.T."/>
            <person name="Niu Q.F."/>
            <person name="Chang L."/>
            <person name="Qiu J."/>
            <person name="Zhao L."/>
            <person name="Xie H.B."/>
            <person name="Fu W.Y."/>
            <person name="Jin J."/>
            <person name="Li X.W."/>
            <person name="Jiao Y."/>
            <person name="Zhou C.C."/>
            <person name="Tu T."/>
            <person name="Chai C.Y."/>
            <person name="Gao J.L."/>
            <person name="Fan L.J."/>
            <person name="van de Weg E."/>
            <person name="Wang J.Y."/>
            <person name="Gao Z.S."/>
        </authorList>
    </citation>
    <scope>NUCLEOTIDE SEQUENCE [LARGE SCALE GENOMIC DNA]</scope>
    <source>
        <tissue evidence="7">Leaves</tissue>
    </source>
</reference>
<evidence type="ECO:0000256" key="2">
    <source>
        <dbReference type="ARBA" id="ARBA00022540"/>
    </source>
</evidence>
<dbReference type="InterPro" id="IPR016024">
    <property type="entry name" value="ARM-type_fold"/>
</dbReference>
<dbReference type="Proteomes" id="UP000516437">
    <property type="component" value="Unassembled WGS sequence"/>
</dbReference>
<dbReference type="SMART" id="SM00544">
    <property type="entry name" value="MA3"/>
    <property type="match status" value="1"/>
</dbReference>
<evidence type="ECO:0000313" key="8">
    <source>
        <dbReference type="Proteomes" id="UP000516437"/>
    </source>
</evidence>
<dbReference type="InterPro" id="IPR003890">
    <property type="entry name" value="MIF4G-like_typ-3"/>
</dbReference>
<feature type="domain" description="MI" evidence="6">
    <location>
        <begin position="648"/>
        <end position="770"/>
    </location>
</feature>
<dbReference type="GO" id="GO:0003729">
    <property type="term" value="F:mRNA binding"/>
    <property type="evidence" value="ECO:0007669"/>
    <property type="project" value="TreeGrafter"/>
</dbReference>
<dbReference type="AlphaFoldDB" id="A0A6A1WSL2"/>
<dbReference type="OrthoDB" id="514777at2759"/>
<feature type="compositionally biased region" description="Basic and acidic residues" evidence="5">
    <location>
        <begin position="164"/>
        <end position="173"/>
    </location>
</feature>
<protein>
    <submittedName>
        <fullName evidence="7">Eukaryotic translation initiation factor isoform 4G-1</fullName>
    </submittedName>
</protein>
<dbReference type="SUPFAM" id="SSF48371">
    <property type="entry name" value="ARM repeat"/>
    <property type="match status" value="2"/>
</dbReference>
<keyword evidence="4" id="KW-0648">Protein biosynthesis</keyword>
<dbReference type="SMART" id="SM00543">
    <property type="entry name" value="MIF4G"/>
    <property type="match status" value="1"/>
</dbReference>
<evidence type="ECO:0000313" key="7">
    <source>
        <dbReference type="EMBL" id="KAB1228289.1"/>
    </source>
</evidence>
<dbReference type="GO" id="GO:0003743">
    <property type="term" value="F:translation initiation factor activity"/>
    <property type="evidence" value="ECO:0007669"/>
    <property type="project" value="UniProtKB-KW"/>
</dbReference>
<dbReference type="PANTHER" id="PTHR23253">
    <property type="entry name" value="EUKARYOTIC TRANSLATION INITIATION FACTOR 4 GAMMA"/>
    <property type="match status" value="1"/>
</dbReference>
<dbReference type="Pfam" id="PF02847">
    <property type="entry name" value="MA3"/>
    <property type="match status" value="1"/>
</dbReference>
<dbReference type="GO" id="GO:0006417">
    <property type="term" value="P:regulation of translation"/>
    <property type="evidence" value="ECO:0007669"/>
    <property type="project" value="UniProtKB-KW"/>
</dbReference>
<dbReference type="FunFam" id="1.25.40.180:FF:000036">
    <property type="entry name" value="Eukaryotic translation initiation factor isoform 4G-2"/>
    <property type="match status" value="1"/>
</dbReference>
<dbReference type="EMBL" id="RXIC02000004">
    <property type="protein sequence ID" value="KAB1228289.1"/>
    <property type="molecule type" value="Genomic_DNA"/>
</dbReference>
<name>A0A6A1WSL2_9ROSI</name>
<evidence type="ECO:0000259" key="6">
    <source>
        <dbReference type="PROSITE" id="PS51366"/>
    </source>
</evidence>
<feature type="region of interest" description="Disordered" evidence="5">
    <location>
        <begin position="146"/>
        <end position="203"/>
    </location>
</feature>
<evidence type="ECO:0000256" key="3">
    <source>
        <dbReference type="ARBA" id="ARBA00022845"/>
    </source>
</evidence>
<keyword evidence="2 7" id="KW-0396">Initiation factor</keyword>
<dbReference type="InterPro" id="IPR003891">
    <property type="entry name" value="Initiation_fac_eIF4g_MI"/>
</dbReference>
<keyword evidence="8" id="KW-1185">Reference proteome</keyword>
<dbReference type="Pfam" id="PF02854">
    <property type="entry name" value="MIF4G"/>
    <property type="match status" value="1"/>
</dbReference>
<dbReference type="PANTHER" id="PTHR23253:SF53">
    <property type="entry name" value="EUKARYOTIC TRANSLATION INITIATION FACTOR ISOFORM 4G-1"/>
    <property type="match status" value="1"/>
</dbReference>
<keyword evidence="3" id="KW-0810">Translation regulation</keyword>
<feature type="region of interest" description="Disordered" evidence="5">
    <location>
        <begin position="1"/>
        <end position="34"/>
    </location>
</feature>
<dbReference type="GO" id="GO:0016281">
    <property type="term" value="C:eukaryotic translation initiation factor 4F complex"/>
    <property type="evidence" value="ECO:0007669"/>
    <property type="project" value="TreeGrafter"/>
</dbReference>
<feature type="compositionally biased region" description="Basic and acidic residues" evidence="5">
    <location>
        <begin position="183"/>
        <end position="197"/>
    </location>
</feature>
<dbReference type="PROSITE" id="PS51366">
    <property type="entry name" value="MI"/>
    <property type="match status" value="1"/>
</dbReference>
<sequence>MQQGDQTVLSLRPGGGRGSRLLGPSSSSSSANSGPAFGSFSADLPLLRPHGGAPPTFSLKVHIQSEHFVLDLLYDVNGKAWFKHQNGLSMLLHSLDGANTGDRFEGHERVRYTRDQLLQLREVVEVPDDILKIKREIEAELFGEDQNWGRGETNPPPQLQNRYSEPDNRDWRGRSAQFPTSGENRDVGGRFDSRQQDDNQLNRPDQLNSQFARAQISSNQGGGPAPALVKAEVPWSARRGTLSDKDRVLKTVKGILNKLTPEKFDLLKGQLIDSGITSADILKGVISLIFDKAVLEPTFCPMYALLCSELNKKLPSFPSDEPGGKEITFKRVLLNNCQEAFEGAEKLREEVRQMTAPEQEIERRDKDRMLKIRTLGNIRLIGELLKQKMVPEKIVHHIVQELLGPADSRSCPAEENVEAICQILQHYCRLKELSTNPQLVPRLRFMVRDILDLRTSNWVPRREEVQAKTINEIHSEAEKNLGLRPGATASIRNSRGIISGAQGNTSPGGFPMARPGSGGLMPGMPGTRKMPGMPGFDNEIGKLPRNRSMPRGDVSGMQPAGRVPSPLIGKSASLNTRLLPQGSGGFISGKTSALLQGSGAPPARLPNIGLVAEPASQVPVPTKPIPAAAAPPLAEKPQPPATKLNLEDLRRKTVSLLEEYFSVWLLDEALQCVEELKSPTYHPEFVKEAISLGLEKSPPCVEPVAKLLEYLLSRKVLTARDLVTGCLHYGSMLDDIGIDLPKAPNNFGEILGKLVLAGGLDFKVVNEVLKKVEDDRFQKAMFEAAFRVVSSDPSGQGVLDSQASDIEACQSLLQ</sequence>
<evidence type="ECO:0000256" key="1">
    <source>
        <dbReference type="ARBA" id="ARBA00005775"/>
    </source>
</evidence>
<comment type="similarity">
    <text evidence="1">Belongs to the eukaryotic initiation factor 4G family.</text>
</comment>
<accession>A0A6A1WSL2</accession>
<proteinExistence type="inferred from homology"/>
<comment type="caution">
    <text evidence="7">The sequence shown here is derived from an EMBL/GenBank/DDBJ whole genome shotgun (WGS) entry which is preliminary data.</text>
</comment>
<evidence type="ECO:0000256" key="4">
    <source>
        <dbReference type="ARBA" id="ARBA00022917"/>
    </source>
</evidence>
<gene>
    <name evidence="7" type="ORF">CJ030_MR6G022926</name>
</gene>